<keyword evidence="10" id="KW-0675">Receptor</keyword>
<feature type="compositionally biased region" description="Low complexity" evidence="12">
    <location>
        <begin position="1374"/>
        <end position="1408"/>
    </location>
</feature>
<reference evidence="15" key="1">
    <citation type="submission" date="2018-04" db="EMBL/GenBank/DDBJ databases">
        <authorList>
            <person name="Go L.Y."/>
            <person name="Mitchell J.A."/>
        </authorList>
    </citation>
    <scope>NUCLEOTIDE SEQUENCE</scope>
    <source>
        <tissue evidence="15">Whole organism</tissue>
    </source>
</reference>
<dbReference type="SMART" id="SM00365">
    <property type="entry name" value="LRR_SD22"/>
    <property type="match status" value="6"/>
</dbReference>
<dbReference type="Gene3D" id="3.80.10.10">
    <property type="entry name" value="Ribonuclease Inhibitor"/>
    <property type="match status" value="4"/>
</dbReference>
<comment type="subcellular location">
    <subcellularLocation>
        <location evidence="1">Cell membrane</location>
        <topology evidence="1">Multi-pass membrane protein</topology>
    </subcellularLocation>
</comment>
<feature type="transmembrane region" description="Helical" evidence="13">
    <location>
        <begin position="1051"/>
        <end position="1073"/>
    </location>
</feature>
<keyword evidence="3" id="KW-1003">Cell membrane</keyword>
<feature type="compositionally biased region" description="Low complexity" evidence="12">
    <location>
        <begin position="1326"/>
        <end position="1338"/>
    </location>
</feature>
<dbReference type="SUPFAM" id="SSF81321">
    <property type="entry name" value="Family A G protein-coupled receptor-like"/>
    <property type="match status" value="1"/>
</dbReference>
<evidence type="ECO:0000259" key="14">
    <source>
        <dbReference type="PROSITE" id="PS50262"/>
    </source>
</evidence>
<evidence type="ECO:0000256" key="8">
    <source>
        <dbReference type="ARBA" id="ARBA00023040"/>
    </source>
</evidence>
<feature type="transmembrane region" description="Helical" evidence="13">
    <location>
        <begin position="966"/>
        <end position="989"/>
    </location>
</feature>
<dbReference type="InterPro" id="IPR017452">
    <property type="entry name" value="GPCR_Rhodpsn_7TM"/>
</dbReference>
<evidence type="ECO:0000313" key="15">
    <source>
        <dbReference type="EMBL" id="SSX01881.1"/>
    </source>
</evidence>
<accession>A0A336KBL3</accession>
<dbReference type="SUPFAM" id="SSF52058">
    <property type="entry name" value="L domain-like"/>
    <property type="match status" value="2"/>
</dbReference>
<reference evidence="16" key="2">
    <citation type="submission" date="2018-07" db="EMBL/GenBank/DDBJ databases">
        <authorList>
            <person name="Quirk P.G."/>
            <person name="Krulwich T.A."/>
        </authorList>
    </citation>
    <scope>NUCLEOTIDE SEQUENCE</scope>
</reference>
<dbReference type="InterPro" id="IPR003591">
    <property type="entry name" value="Leu-rich_rpt_typical-subtyp"/>
</dbReference>
<dbReference type="GO" id="GO:0007189">
    <property type="term" value="P:adenylate cyclase-activating G protein-coupled receptor signaling pathway"/>
    <property type="evidence" value="ECO:0007669"/>
    <property type="project" value="TreeGrafter"/>
</dbReference>
<organism evidence="15">
    <name type="scientific">Culicoides sonorensis</name>
    <name type="common">Biting midge</name>
    <dbReference type="NCBI Taxonomy" id="179676"/>
    <lineage>
        <taxon>Eukaryota</taxon>
        <taxon>Metazoa</taxon>
        <taxon>Ecdysozoa</taxon>
        <taxon>Arthropoda</taxon>
        <taxon>Hexapoda</taxon>
        <taxon>Insecta</taxon>
        <taxon>Pterygota</taxon>
        <taxon>Neoptera</taxon>
        <taxon>Endopterygota</taxon>
        <taxon>Diptera</taxon>
        <taxon>Nematocera</taxon>
        <taxon>Chironomoidea</taxon>
        <taxon>Ceratopogonidae</taxon>
        <taxon>Ceratopogoninae</taxon>
        <taxon>Culicoides</taxon>
        <taxon>Monoculicoides</taxon>
    </lineage>
</organism>
<evidence type="ECO:0000256" key="4">
    <source>
        <dbReference type="ARBA" id="ARBA00022614"/>
    </source>
</evidence>
<dbReference type="FunFam" id="1.20.1070.10:FF:000156">
    <property type="entry name" value="Lutropin-choriogonadotropic hormone receptor"/>
    <property type="match status" value="1"/>
</dbReference>
<evidence type="ECO:0000256" key="9">
    <source>
        <dbReference type="ARBA" id="ARBA00023136"/>
    </source>
</evidence>
<keyword evidence="7 13" id="KW-1133">Transmembrane helix</keyword>
<keyword evidence="9 13" id="KW-0472">Membrane</keyword>
<dbReference type="Pfam" id="PF00001">
    <property type="entry name" value="7tm_1"/>
    <property type="match status" value="1"/>
</dbReference>
<dbReference type="SMART" id="SM00364">
    <property type="entry name" value="LRR_BAC"/>
    <property type="match status" value="7"/>
</dbReference>
<dbReference type="EMBL" id="UFQT01000241">
    <property type="protein sequence ID" value="SSX22258.1"/>
    <property type="molecule type" value="Genomic_DNA"/>
</dbReference>
<keyword evidence="11" id="KW-0807">Transducer</keyword>
<dbReference type="Pfam" id="PF13855">
    <property type="entry name" value="LRR_8"/>
    <property type="match status" value="5"/>
</dbReference>
<dbReference type="Pfam" id="PF13306">
    <property type="entry name" value="LRR_5"/>
    <property type="match status" value="1"/>
</dbReference>
<dbReference type="PROSITE" id="PS50262">
    <property type="entry name" value="G_PROTEIN_RECEP_F1_2"/>
    <property type="match status" value="1"/>
</dbReference>
<evidence type="ECO:0000256" key="12">
    <source>
        <dbReference type="SAM" id="MobiDB-lite"/>
    </source>
</evidence>
<dbReference type="PRINTS" id="PR00237">
    <property type="entry name" value="GPCRRHODOPSN"/>
</dbReference>
<dbReference type="PROSITE" id="PS51450">
    <property type="entry name" value="LRR"/>
    <property type="match status" value="5"/>
</dbReference>
<comment type="similarity">
    <text evidence="2">Belongs to the G-protein coupled receptor 1 family.</text>
</comment>
<dbReference type="GO" id="GO:0016500">
    <property type="term" value="F:protein-hormone receptor activity"/>
    <property type="evidence" value="ECO:0007669"/>
    <property type="project" value="InterPro"/>
</dbReference>
<proteinExistence type="inferred from homology"/>
<dbReference type="Gene3D" id="1.20.1070.10">
    <property type="entry name" value="Rhodopsin 7-helix transmembrane proteins"/>
    <property type="match status" value="1"/>
</dbReference>
<dbReference type="GO" id="GO:0009755">
    <property type="term" value="P:hormone-mediated signaling pathway"/>
    <property type="evidence" value="ECO:0007669"/>
    <property type="project" value="TreeGrafter"/>
</dbReference>
<dbReference type="PRINTS" id="PR00373">
    <property type="entry name" value="GLYCHORMONER"/>
</dbReference>
<evidence type="ECO:0000256" key="13">
    <source>
        <dbReference type="SAM" id="Phobius"/>
    </source>
</evidence>
<feature type="transmembrane region" description="Helical" evidence="13">
    <location>
        <begin position="1138"/>
        <end position="1161"/>
    </location>
</feature>
<evidence type="ECO:0000256" key="6">
    <source>
        <dbReference type="ARBA" id="ARBA00022737"/>
    </source>
</evidence>
<protein>
    <submittedName>
        <fullName evidence="15">CSON006438 protein</fullName>
    </submittedName>
</protein>
<dbReference type="VEuPathDB" id="VectorBase:CSON006438"/>
<feature type="region of interest" description="Disordered" evidence="12">
    <location>
        <begin position="1489"/>
        <end position="1513"/>
    </location>
</feature>
<dbReference type="OMA" id="HESIVMP"/>
<dbReference type="SMART" id="SM00369">
    <property type="entry name" value="LRR_TYP"/>
    <property type="match status" value="19"/>
</dbReference>
<name>A0A336KBL3_CULSO</name>
<feature type="domain" description="G-protein coupled receptors family 1 profile" evidence="14">
    <location>
        <begin position="944"/>
        <end position="1190"/>
    </location>
</feature>
<evidence type="ECO:0000256" key="3">
    <source>
        <dbReference type="ARBA" id="ARBA00022475"/>
    </source>
</evidence>
<evidence type="ECO:0000256" key="1">
    <source>
        <dbReference type="ARBA" id="ARBA00004651"/>
    </source>
</evidence>
<dbReference type="InterPro" id="IPR026906">
    <property type="entry name" value="LRR_5"/>
</dbReference>
<gene>
    <name evidence="15" type="primary">CSON006438</name>
</gene>
<sequence length="1543" mass="172762">MNAVIRKILWLFLLPILLTIKIRVWCMTLSASNNLIANPSTRTLTSEDDSSTKLIEKLLPLTTTRSPFPVRNGLHESIVMPTAIDPHKEAQRLYDEALKEFVETTGGDINLKTMKEECATPWVKQHGCVCSGTVEKLVLNCRAVGINIEMFSTTKFPETLIKLDLGNNNITSLPNRSFSSLQNLEELILSDNNLVTINQEAFYGLHSLSRLILHNCNLTMFPLEPLKYVPSLNFIQLSGNSISTLNNVSLATFKHLKSIRLDGNSLEQVPTYAFTGLNSLDALNLENNLITYIKKDDFPLMGNLSVLSPFPVRNGLHESIVMPTAIDPHKEAQRLYDEALKEFVETTGGDINLKTMKEECATPWVKQHGCVCSGTVEKLVLNCRAVGINIEMFSTTKFPETLIKLILSDNNLVTINQEAFYGLHSLSRLILHNCNLTMFPLEPLKYVPSLNFIQLSGNSISTLNNVSLATFKHLKSIRLDGNSLEQVPTYAFTGLNSLDALNLENNLITYIKKDDFPLMGNLSVLLLKRNRIVEISAGAFQNLGRLKILGIDDNLLTKIPSSIRNLQNLQELSLNNNRITSISKDDLPRNLIIFEMRGNPITIIEDTAFQNTSKLRKLILSESRKLEKLPSLNGCTALEIVRLDRCSLTELPLDICRTSPRLKSLELKSNMLTTVPVLNDCFDLRLLDLSGNLIESLHGHLFRGLSKVHDLILSHNKIHSINEDAFAGLARLQSLDLESNQIKYIHPKAFSHFIQLEDINLGNNEFADLPTKGLDKLLHLKTFNNPKLKEFPAPESFPKIQTLVLSYAYHCCPFLPLASMAVSVTPSLRDEVYFPTDNEFDFSIWNSSIDFWPQLSKHNLSSKFDPKINDLFHVYGSEYGHSGGLPVYPEEYFEDDIRTTPADQIAGVIQCLPAPGPFLPCQDLFDWWTLRCGVWVVFLLAMLGNGTVVFVLIFSRSKMDVPRFLVCNLAAADFFMGIYLGFLAVVDASTLGEFRRFAIPWQMSIGCQLAGFLAVLSSELSVFTLAVITLERNYAITHAMHLNKRLSLRHAGYIMSIGWTFALIMATLPLFGISDYRKFAVCLPFETVGSGSLAYVVFLMFINGVAFLILMGCYLKMYCAIRGSQAWNSNDSRIAKRMALLVFTDFLCWSPIAFFSLTAVFGLQLISLEQAKVFTVFILPLNSCCNPFLYAILTKQFKKDCVMICKAIEESRVTRGIGRCRHSSNFSNRHTPANTNSLVERSSRDLIPPLLPGQTCNCAAVKLLEQQHAKRIRIQEEPPSMLEKVWRRIFCQNGSKPNNHRRRDKSDNYAYQIAEIQQKNHKRAGSMSSSENFSSSRSDSWRHGAPHHHCGIPLRLLDPRRRHTSWLITRKTSQDSNLSSSRNDSSGSNTTASTSTWRMSHSRSSASSCNMPGIPLPLQGIGRQSIPGPKPRLVRQQAVNSDDSQLELSGSLSPTTRLNVRFLPTIPSAADSSIQLEDDTDSNNEKMCHNSYNSDAEGTDGDGIQFSATQNKSKENSTQFFAVLKSGGKPQSTLSSLHEDKPP</sequence>
<dbReference type="GO" id="GO:0008528">
    <property type="term" value="F:G protein-coupled peptide receptor activity"/>
    <property type="evidence" value="ECO:0007669"/>
    <property type="project" value="TreeGrafter"/>
</dbReference>
<dbReference type="InterPro" id="IPR000276">
    <property type="entry name" value="GPCR_Rhodpsn"/>
</dbReference>
<dbReference type="InterPro" id="IPR032675">
    <property type="entry name" value="LRR_dom_sf"/>
</dbReference>
<dbReference type="CDD" id="cd15136">
    <property type="entry name" value="7tmA_Glyco_hormone_R"/>
    <property type="match status" value="1"/>
</dbReference>
<evidence type="ECO:0000256" key="10">
    <source>
        <dbReference type="ARBA" id="ARBA00023170"/>
    </source>
</evidence>
<dbReference type="InterPro" id="IPR001611">
    <property type="entry name" value="Leu-rich_rpt"/>
</dbReference>
<evidence type="ECO:0000256" key="2">
    <source>
        <dbReference type="ARBA" id="ARBA00010663"/>
    </source>
</evidence>
<dbReference type="PANTHER" id="PTHR24372">
    <property type="entry name" value="GLYCOPROTEIN HORMONE RECEPTOR"/>
    <property type="match status" value="1"/>
</dbReference>
<feature type="transmembrane region" description="Helical" evidence="13">
    <location>
        <begin position="1093"/>
        <end position="1117"/>
    </location>
</feature>
<keyword evidence="4" id="KW-0433">Leucine-rich repeat</keyword>
<evidence type="ECO:0000256" key="7">
    <source>
        <dbReference type="ARBA" id="ARBA00022989"/>
    </source>
</evidence>
<feature type="region of interest" description="Disordered" evidence="12">
    <location>
        <begin position="1317"/>
        <end position="1352"/>
    </location>
</feature>
<dbReference type="InterPro" id="IPR002131">
    <property type="entry name" value="Gphrmn_rcpt_fam"/>
</dbReference>
<dbReference type="GO" id="GO:0005886">
    <property type="term" value="C:plasma membrane"/>
    <property type="evidence" value="ECO:0007669"/>
    <property type="project" value="UniProtKB-SubCell"/>
</dbReference>
<keyword evidence="6" id="KW-0677">Repeat</keyword>
<dbReference type="PANTHER" id="PTHR24372:SF82">
    <property type="entry name" value="RICKETS"/>
    <property type="match status" value="1"/>
</dbReference>
<keyword evidence="5 13" id="KW-0812">Transmembrane</keyword>
<feature type="transmembrane region" description="Helical" evidence="13">
    <location>
        <begin position="933"/>
        <end position="954"/>
    </location>
</feature>
<keyword evidence="8" id="KW-0297">G-protein coupled receptor</keyword>
<evidence type="ECO:0000313" key="16">
    <source>
        <dbReference type="EMBL" id="SSX22258.1"/>
    </source>
</evidence>
<evidence type="ECO:0000256" key="5">
    <source>
        <dbReference type="ARBA" id="ARBA00022692"/>
    </source>
</evidence>
<feature type="transmembrane region" description="Helical" evidence="13">
    <location>
        <begin position="1009"/>
        <end position="1030"/>
    </location>
</feature>
<evidence type="ECO:0000256" key="11">
    <source>
        <dbReference type="ARBA" id="ARBA00023224"/>
    </source>
</evidence>
<feature type="region of interest" description="Disordered" evidence="12">
    <location>
        <begin position="1368"/>
        <end position="1432"/>
    </location>
</feature>
<dbReference type="EMBL" id="UFQS01000241">
    <property type="protein sequence ID" value="SSX01881.1"/>
    <property type="molecule type" value="Genomic_DNA"/>
</dbReference>